<dbReference type="Proteomes" id="UP000054886">
    <property type="component" value="Unassembled WGS sequence"/>
</dbReference>
<dbReference type="InterPro" id="IPR013927">
    <property type="entry name" value="TF_Opi1_Ccg-8"/>
</dbReference>
<dbReference type="Pfam" id="PF08618">
    <property type="entry name" value="Opi1"/>
    <property type="match status" value="1"/>
</dbReference>
<name>A0A0W0DJM9_CANGB</name>
<dbReference type="EMBL" id="LLZZ01000172">
    <property type="protein sequence ID" value="KTA96491.1"/>
    <property type="molecule type" value="Genomic_DNA"/>
</dbReference>
<dbReference type="PANTHER" id="PTHR38406:SF1">
    <property type="entry name" value="TRANSCRIPTIONAL REPRESSOR OPI1"/>
    <property type="match status" value="1"/>
</dbReference>
<dbReference type="VEuPathDB" id="FungiDB:GVI51_K03091"/>
<dbReference type="GO" id="GO:0003714">
    <property type="term" value="F:transcription corepressor activity"/>
    <property type="evidence" value="ECO:0007669"/>
    <property type="project" value="EnsemblFungi"/>
</dbReference>
<feature type="region of interest" description="Disordered" evidence="1">
    <location>
        <begin position="34"/>
        <end position="112"/>
    </location>
</feature>
<evidence type="ECO:0000313" key="2">
    <source>
        <dbReference type="EMBL" id="KTA96491.1"/>
    </source>
</evidence>
<dbReference type="GO" id="GO:0000122">
    <property type="term" value="P:negative regulation of transcription by RNA polymerase II"/>
    <property type="evidence" value="ECO:0007669"/>
    <property type="project" value="EnsemblFungi"/>
</dbReference>
<reference evidence="2 3" key="1">
    <citation type="submission" date="2015-10" db="EMBL/GenBank/DDBJ databases">
        <title>Draft genomes sequences of Candida glabrata isolates 1A, 1B, 2A, 2B, 3A and 3B.</title>
        <authorList>
            <person name="Haavelsrud O.E."/>
            <person name="Gaustad P."/>
        </authorList>
    </citation>
    <scope>NUCLEOTIDE SEQUENCE [LARGE SCALE GENOMIC DNA]</scope>
    <source>
        <strain evidence="2">910700640</strain>
    </source>
</reference>
<protein>
    <submittedName>
        <fullName evidence="2">Transcriptional repressor OPI1</fullName>
    </submittedName>
</protein>
<evidence type="ECO:0000313" key="3">
    <source>
        <dbReference type="Proteomes" id="UP000054886"/>
    </source>
</evidence>
<dbReference type="GO" id="GO:0016036">
    <property type="term" value="P:cellular response to phosphate starvation"/>
    <property type="evidence" value="ECO:0007669"/>
    <property type="project" value="EnsemblFungi"/>
</dbReference>
<feature type="compositionally biased region" description="Polar residues" evidence="1">
    <location>
        <begin position="162"/>
        <end position="186"/>
    </location>
</feature>
<gene>
    <name evidence="2" type="ORF">AO440_003392</name>
</gene>
<dbReference type="GO" id="GO:0031965">
    <property type="term" value="C:nuclear membrane"/>
    <property type="evidence" value="ECO:0007669"/>
    <property type="project" value="EnsemblFungi"/>
</dbReference>
<dbReference type="GO" id="GO:0008654">
    <property type="term" value="P:phospholipid biosynthetic process"/>
    <property type="evidence" value="ECO:0007669"/>
    <property type="project" value="EnsemblFungi"/>
</dbReference>
<dbReference type="GO" id="GO:0005783">
    <property type="term" value="C:endoplasmic reticulum"/>
    <property type="evidence" value="ECO:0007669"/>
    <property type="project" value="EnsemblFungi"/>
</dbReference>
<organism evidence="2 3">
    <name type="scientific">Candida glabrata</name>
    <name type="common">Yeast</name>
    <name type="synonym">Torulopsis glabrata</name>
    <dbReference type="NCBI Taxonomy" id="5478"/>
    <lineage>
        <taxon>Eukaryota</taxon>
        <taxon>Fungi</taxon>
        <taxon>Dikarya</taxon>
        <taxon>Ascomycota</taxon>
        <taxon>Saccharomycotina</taxon>
        <taxon>Saccharomycetes</taxon>
        <taxon>Saccharomycetales</taxon>
        <taxon>Saccharomycetaceae</taxon>
        <taxon>Nakaseomyces</taxon>
    </lineage>
</organism>
<proteinExistence type="predicted"/>
<feature type="compositionally biased region" description="Basic and acidic residues" evidence="1">
    <location>
        <begin position="260"/>
        <end position="273"/>
    </location>
</feature>
<dbReference type="GO" id="GO:0070300">
    <property type="term" value="F:phosphatidic acid binding"/>
    <property type="evidence" value="ECO:0007669"/>
    <property type="project" value="EnsemblFungi"/>
</dbReference>
<feature type="region of interest" description="Disordered" evidence="1">
    <location>
        <begin position="142"/>
        <end position="186"/>
    </location>
</feature>
<feature type="region of interest" description="Disordered" evidence="1">
    <location>
        <begin position="446"/>
        <end position="467"/>
    </location>
</feature>
<dbReference type="GO" id="GO:0030968">
    <property type="term" value="P:endoplasmic reticulum unfolded protein response"/>
    <property type="evidence" value="ECO:0007669"/>
    <property type="project" value="EnsemblFungi"/>
</dbReference>
<dbReference type="GO" id="GO:0005654">
    <property type="term" value="C:nucleoplasm"/>
    <property type="evidence" value="ECO:0007669"/>
    <property type="project" value="EnsemblFungi"/>
</dbReference>
<dbReference type="AlphaFoldDB" id="A0A0W0DJM9"/>
<feature type="compositionally biased region" description="Basic and acidic residues" evidence="1">
    <location>
        <begin position="146"/>
        <end position="161"/>
    </location>
</feature>
<accession>A0A0W0DJM9</accession>
<sequence>MDTRRGWIHNYISFSGLSEEDVEAAEALDVLRNSHLDADIEVEEDRSKKRVRDGEDEDGGHVRRRKASVRDRSDSRMSQLSNVSNASTEERVVRVNSHEDSQSKRQEEESLFDKVCRNSNEILTNMGSFFEEMNSNVFMEGGSDVPEEHPNGYVRPRRDSRSISTTGADADTESQGTQGSYNGKWDTWSSRSYNDRQYYSKRKALSEALAKGRYNLREYKLTMSIESKKRLITCLHLLKLANKQLSDKVAYLQDAVEKEQELANGEEVKKETRALNGEHSGAQNDDDLEFYDASESVDQNSGDLGLEIVGTVKKVYSLISKYTGSSLPEPARSQVRESLLNLPSNWNTSVHNGFKNNGTGIMTASSSTDSLSSYSSILPVSSNGKYLILAKESLNMVQSVIDVVDSTLGRAEEWVKQKQELKEMIKKKFLEQQEHQKMLGIGTESLDQNESSVKKEQPTTHISISSITNSTNTLDTVKEEDMHLQKV</sequence>
<dbReference type="GO" id="GO:0045944">
    <property type="term" value="P:positive regulation of transcription by RNA polymerase II"/>
    <property type="evidence" value="ECO:0007669"/>
    <property type="project" value="EnsemblFungi"/>
</dbReference>
<dbReference type="VEuPathDB" id="FungiDB:B1J91_K03267g"/>
<dbReference type="PANTHER" id="PTHR38406">
    <property type="entry name" value="TRANSCRIPTIONAL REPRESSOR OPI1"/>
    <property type="match status" value="1"/>
</dbReference>
<dbReference type="VEuPathDB" id="FungiDB:CAGL0K03267g"/>
<feature type="region of interest" description="Disordered" evidence="1">
    <location>
        <begin position="260"/>
        <end position="286"/>
    </location>
</feature>
<feature type="compositionally biased region" description="Polar residues" evidence="1">
    <location>
        <begin position="76"/>
        <end position="87"/>
    </location>
</feature>
<comment type="caution">
    <text evidence="2">The sequence shown here is derived from an EMBL/GenBank/DDBJ whole genome shotgun (WGS) entry which is preliminary data.</text>
</comment>
<dbReference type="GO" id="GO:0071072">
    <property type="term" value="P:negative regulation of phospholipid biosynthetic process"/>
    <property type="evidence" value="ECO:0007669"/>
    <property type="project" value="EnsemblFungi"/>
</dbReference>
<dbReference type="VEuPathDB" id="FungiDB:GWK60_K03113"/>
<evidence type="ECO:0000256" key="1">
    <source>
        <dbReference type="SAM" id="MobiDB-lite"/>
    </source>
</evidence>
<feature type="compositionally biased region" description="Basic and acidic residues" evidence="1">
    <location>
        <begin position="88"/>
        <end position="112"/>
    </location>
</feature>